<feature type="transmembrane region" description="Helical" evidence="1">
    <location>
        <begin position="15"/>
        <end position="37"/>
    </location>
</feature>
<organism evidence="2">
    <name type="scientific">Schistocephalus solidus</name>
    <name type="common">Tapeworm</name>
    <dbReference type="NCBI Taxonomy" id="70667"/>
    <lineage>
        <taxon>Eukaryota</taxon>
        <taxon>Metazoa</taxon>
        <taxon>Spiralia</taxon>
        <taxon>Lophotrochozoa</taxon>
        <taxon>Platyhelminthes</taxon>
        <taxon>Cestoda</taxon>
        <taxon>Eucestoda</taxon>
        <taxon>Diphyllobothriidea</taxon>
        <taxon>Diphyllobothriidae</taxon>
        <taxon>Schistocephalus</taxon>
    </lineage>
</organism>
<keyword evidence="1" id="KW-0472">Membrane</keyword>
<dbReference type="InterPro" id="IPR035979">
    <property type="entry name" value="RBD_domain_sf"/>
</dbReference>
<keyword evidence="1" id="KW-1133">Transmembrane helix</keyword>
<feature type="non-terminal residue" evidence="2">
    <location>
        <position position="184"/>
    </location>
</feature>
<dbReference type="AlphaFoldDB" id="A0A0X3NYY6"/>
<accession>A0A0X3NYY6</accession>
<evidence type="ECO:0000313" key="2">
    <source>
        <dbReference type="EMBL" id="JAP44583.1"/>
    </source>
</evidence>
<dbReference type="SUPFAM" id="SSF54928">
    <property type="entry name" value="RNA-binding domain, RBD"/>
    <property type="match status" value="1"/>
</dbReference>
<proteinExistence type="predicted"/>
<dbReference type="GO" id="GO:0003676">
    <property type="term" value="F:nucleic acid binding"/>
    <property type="evidence" value="ECO:0007669"/>
    <property type="project" value="InterPro"/>
</dbReference>
<reference evidence="2" key="1">
    <citation type="submission" date="2016-01" db="EMBL/GenBank/DDBJ databases">
        <title>Reference transcriptome for the parasite Schistocephalus solidus: insights into the molecular evolution of parasitism.</title>
        <authorList>
            <person name="Hebert F.O."/>
            <person name="Grambauer S."/>
            <person name="Barber I."/>
            <person name="Landry C.R."/>
            <person name="Aubin-Horth N."/>
        </authorList>
    </citation>
    <scope>NUCLEOTIDE SEQUENCE</scope>
</reference>
<name>A0A0X3NYY6_SCHSO</name>
<dbReference type="EMBL" id="GEEE01018642">
    <property type="protein sequence ID" value="JAP44583.1"/>
    <property type="molecule type" value="Transcribed_RNA"/>
</dbReference>
<gene>
    <name evidence="2" type="ORF">TR93825</name>
</gene>
<protein>
    <recommendedName>
        <fullName evidence="3">RRM domain-containing protein</fullName>
    </recommendedName>
</protein>
<evidence type="ECO:0008006" key="3">
    <source>
        <dbReference type="Google" id="ProtNLM"/>
    </source>
</evidence>
<feature type="non-terminal residue" evidence="2">
    <location>
        <position position="1"/>
    </location>
</feature>
<keyword evidence="1" id="KW-0812">Transmembrane</keyword>
<evidence type="ECO:0000256" key="1">
    <source>
        <dbReference type="SAM" id="Phobius"/>
    </source>
</evidence>
<sequence>FFFESLVCGCYDRGVVVACCVQSLIFIWIGACTLSLVTYCTMSAFPLVIDGFTVIRLAPEKGIEHFLYAKDISPVKVKVFNVSPFYTKPTLFALFSKFGLINHFRYDKSSKAVTVGYKNPSSVTALLKTPMTSAYALPIPVASFSHVLAESKKSWLRDPASLKKQSEQYLQDYFKEKLREDESP</sequence>